<protein>
    <submittedName>
        <fullName evidence="1">Uncharacterized protein</fullName>
    </submittedName>
</protein>
<reference evidence="2" key="1">
    <citation type="submission" date="2024-04" db="EMBL/GenBank/DDBJ databases">
        <title>Salinicola lusitanus LLJ914,a marine bacterium isolated from the Okinawa Trough.</title>
        <authorList>
            <person name="Li J."/>
        </authorList>
    </citation>
    <scope>NUCLEOTIDE SEQUENCE [LARGE SCALE GENOMIC DNA]</scope>
</reference>
<dbReference type="AlphaFoldDB" id="A0AAW0NIM8"/>
<proteinExistence type="predicted"/>
<gene>
    <name evidence="1" type="ORF">WMY93_019956</name>
</gene>
<name>A0AAW0NIM8_9GOBI</name>
<dbReference type="EMBL" id="JBBPFD010000014">
    <property type="protein sequence ID" value="KAK7899103.1"/>
    <property type="molecule type" value="Genomic_DNA"/>
</dbReference>
<comment type="caution">
    <text evidence="1">The sequence shown here is derived from an EMBL/GenBank/DDBJ whole genome shotgun (WGS) entry which is preliminary data.</text>
</comment>
<organism evidence="1 2">
    <name type="scientific">Mugilogobius chulae</name>
    <name type="common">yellowstripe goby</name>
    <dbReference type="NCBI Taxonomy" id="88201"/>
    <lineage>
        <taxon>Eukaryota</taxon>
        <taxon>Metazoa</taxon>
        <taxon>Chordata</taxon>
        <taxon>Craniata</taxon>
        <taxon>Vertebrata</taxon>
        <taxon>Euteleostomi</taxon>
        <taxon>Actinopterygii</taxon>
        <taxon>Neopterygii</taxon>
        <taxon>Teleostei</taxon>
        <taxon>Neoteleostei</taxon>
        <taxon>Acanthomorphata</taxon>
        <taxon>Gobiaria</taxon>
        <taxon>Gobiiformes</taxon>
        <taxon>Gobioidei</taxon>
        <taxon>Gobiidae</taxon>
        <taxon>Gobionellinae</taxon>
        <taxon>Mugilogobius</taxon>
    </lineage>
</organism>
<evidence type="ECO:0000313" key="2">
    <source>
        <dbReference type="Proteomes" id="UP001460270"/>
    </source>
</evidence>
<keyword evidence="2" id="KW-1185">Reference proteome</keyword>
<accession>A0AAW0NIM8</accession>
<evidence type="ECO:0000313" key="1">
    <source>
        <dbReference type="EMBL" id="KAK7899103.1"/>
    </source>
</evidence>
<sequence length="107" mass="11848">MDVNQKGEMLVPGISREPGQKLSRSLFVFDEETSAECLESKGLGNSIYSDGGNQFDGLLHHMTSTLLIETLTHQSDVTHIIVGYSQRRNGLKITATFSQQNLTDLLH</sequence>
<dbReference type="Proteomes" id="UP001460270">
    <property type="component" value="Unassembled WGS sequence"/>
</dbReference>